<evidence type="ECO:0000256" key="2">
    <source>
        <dbReference type="ARBA" id="ARBA00010474"/>
    </source>
</evidence>
<evidence type="ECO:0000256" key="1">
    <source>
        <dbReference type="ARBA" id="ARBA00004418"/>
    </source>
</evidence>
<evidence type="ECO:0000259" key="8">
    <source>
        <dbReference type="SMART" id="SM00858"/>
    </source>
</evidence>
<name>A0A139SNS9_9GAMM</name>
<reference evidence="9 10" key="1">
    <citation type="submission" date="2016-02" db="EMBL/GenBank/DDBJ databases">
        <authorList>
            <person name="Wen L."/>
            <person name="He K."/>
            <person name="Yang H."/>
        </authorList>
    </citation>
    <scope>NUCLEOTIDE SEQUENCE [LARGE SCALE GENOMIC DNA]</scope>
    <source>
        <strain evidence="9 10">CV58</strain>
    </source>
</reference>
<sequence length="231" mass="25378">MKLISPLIGLWLTLPFSCFAANEAVIGNARVFLEQQVKDYLQQMSLSGRWQIEFAPIDARLSAKSCKKPLMSSLEGRVPLGRLSVRVRCTEPAWTLLLPARVQLWQRVLVARHPLKRGHWLSAEDVTWVLRDIGSLPPGWLTEFDALQGQQLTRSVSAGQLLMHTQLKAALLIAAGEQVQILSGSGGIRVQMAGEALSGGSLGQQIRVRNLTSGRTLRARVIARGQVEVDG</sequence>
<keyword evidence="10" id="KW-1185">Reference proteome</keyword>
<dbReference type="Proteomes" id="UP000072660">
    <property type="component" value="Unassembled WGS sequence"/>
</dbReference>
<dbReference type="InterPro" id="IPR041231">
    <property type="entry name" value="FlgA_N"/>
</dbReference>
<organism evidence="9 10">
    <name type="scientific">Ventosimonas gracilis</name>
    <dbReference type="NCBI Taxonomy" id="1680762"/>
    <lineage>
        <taxon>Bacteria</taxon>
        <taxon>Pseudomonadati</taxon>
        <taxon>Pseudomonadota</taxon>
        <taxon>Gammaproteobacteria</taxon>
        <taxon>Pseudomonadales</taxon>
        <taxon>Ventosimonadaceae</taxon>
        <taxon>Ventosimonas</taxon>
    </lineage>
</organism>
<dbReference type="GO" id="GO:0044780">
    <property type="term" value="P:bacterial-type flagellum assembly"/>
    <property type="evidence" value="ECO:0007669"/>
    <property type="project" value="InterPro"/>
</dbReference>
<evidence type="ECO:0000256" key="4">
    <source>
        <dbReference type="ARBA" id="ARBA00022729"/>
    </source>
</evidence>
<feature type="signal peptide" evidence="7">
    <location>
        <begin position="1"/>
        <end position="20"/>
    </location>
</feature>
<dbReference type="EMBL" id="LSZO01000188">
    <property type="protein sequence ID" value="KXU36144.1"/>
    <property type="molecule type" value="Genomic_DNA"/>
</dbReference>
<dbReference type="CDD" id="cd11614">
    <property type="entry name" value="SAF_CpaB_FlgA_like"/>
    <property type="match status" value="1"/>
</dbReference>
<comment type="similarity">
    <text evidence="2 7">Belongs to the FlgA family.</text>
</comment>
<dbReference type="NCBIfam" id="TIGR03170">
    <property type="entry name" value="flgA_cterm"/>
    <property type="match status" value="1"/>
</dbReference>
<evidence type="ECO:0000256" key="6">
    <source>
        <dbReference type="ARBA" id="ARBA00025643"/>
    </source>
</evidence>
<evidence type="ECO:0000313" key="9">
    <source>
        <dbReference type="EMBL" id="KXU36144.1"/>
    </source>
</evidence>
<dbReference type="Pfam" id="PF17656">
    <property type="entry name" value="ChapFlgA_N"/>
    <property type="match status" value="1"/>
</dbReference>
<dbReference type="RefSeq" id="WP_068392065.1">
    <property type="nucleotide sequence ID" value="NZ_LSZO01000188.1"/>
</dbReference>
<comment type="caution">
    <text evidence="9">The sequence shown here is derived from an EMBL/GenBank/DDBJ whole genome shotgun (WGS) entry which is preliminary data.</text>
</comment>
<protein>
    <recommendedName>
        <fullName evidence="3 7">Flagella basal body P-ring formation protein FlgA</fullName>
    </recommendedName>
</protein>
<evidence type="ECO:0000256" key="7">
    <source>
        <dbReference type="RuleBase" id="RU362063"/>
    </source>
</evidence>
<dbReference type="PANTHER" id="PTHR36307">
    <property type="entry name" value="FLAGELLA BASAL BODY P-RING FORMATION PROTEIN FLGA"/>
    <property type="match status" value="1"/>
</dbReference>
<dbReference type="Gene3D" id="2.30.30.760">
    <property type="match status" value="1"/>
</dbReference>
<proteinExistence type="inferred from homology"/>
<dbReference type="Gene3D" id="3.90.1210.10">
    <property type="entry name" value="Antifreeze-like/N-acetylneuraminic acid synthase C-terminal domain"/>
    <property type="match status" value="1"/>
</dbReference>
<evidence type="ECO:0000313" key="10">
    <source>
        <dbReference type="Proteomes" id="UP000072660"/>
    </source>
</evidence>
<keyword evidence="5 7" id="KW-0574">Periplasm</keyword>
<dbReference type="InterPro" id="IPR039246">
    <property type="entry name" value="Flagellar_FlgA"/>
</dbReference>
<dbReference type="AlphaFoldDB" id="A0A139SNS9"/>
<keyword evidence="4 7" id="KW-0732">Signal</keyword>
<feature type="chain" id="PRO_5007230334" description="Flagella basal body P-ring formation protein FlgA" evidence="7">
    <location>
        <begin position="21"/>
        <end position="231"/>
    </location>
</feature>
<evidence type="ECO:0000256" key="3">
    <source>
        <dbReference type="ARBA" id="ARBA00014754"/>
    </source>
</evidence>
<gene>
    <name evidence="9" type="ORF">AXE65_05705</name>
</gene>
<accession>A0A139SNS9</accession>
<comment type="function">
    <text evidence="6 7">Involved in the assembly process of the P-ring formation. It may associate with FlgF on the rod constituting a structure essential for the P-ring assembly or may act as a modulator protein for the P-ring assembly.</text>
</comment>
<dbReference type="InterPro" id="IPR017585">
    <property type="entry name" value="SAF_FlgA"/>
</dbReference>
<dbReference type="GO" id="GO:0042597">
    <property type="term" value="C:periplasmic space"/>
    <property type="evidence" value="ECO:0007669"/>
    <property type="project" value="UniProtKB-SubCell"/>
</dbReference>
<dbReference type="PANTHER" id="PTHR36307:SF1">
    <property type="entry name" value="FLAGELLA BASAL BODY P-RING FORMATION PROTEIN FLGA"/>
    <property type="match status" value="1"/>
</dbReference>
<comment type="subcellular location">
    <subcellularLocation>
        <location evidence="1 7">Periplasm</location>
    </subcellularLocation>
</comment>
<keyword evidence="7" id="KW-1005">Bacterial flagellum biogenesis</keyword>
<dbReference type="Pfam" id="PF13144">
    <property type="entry name" value="ChapFlgA"/>
    <property type="match status" value="1"/>
</dbReference>
<dbReference type="InterPro" id="IPR036732">
    <property type="entry name" value="AFP_Neu5c_C_sf"/>
</dbReference>
<feature type="domain" description="SAF" evidence="8">
    <location>
        <begin position="106"/>
        <end position="168"/>
    </location>
</feature>
<dbReference type="SUPFAM" id="SSF51269">
    <property type="entry name" value="AFP III-like domain"/>
    <property type="match status" value="1"/>
</dbReference>
<dbReference type="InterPro" id="IPR013974">
    <property type="entry name" value="SAF"/>
</dbReference>
<dbReference type="OrthoDB" id="1669037at2"/>
<dbReference type="SMART" id="SM00858">
    <property type="entry name" value="SAF"/>
    <property type="match status" value="1"/>
</dbReference>
<evidence type="ECO:0000256" key="5">
    <source>
        <dbReference type="ARBA" id="ARBA00022764"/>
    </source>
</evidence>